<name>A0AAN8W8U4_HALRR</name>
<dbReference type="AlphaFoldDB" id="A0AAN8W8U4"/>
<dbReference type="Proteomes" id="UP001381693">
    <property type="component" value="Unassembled WGS sequence"/>
</dbReference>
<reference evidence="2 3" key="1">
    <citation type="submission" date="2023-11" db="EMBL/GenBank/DDBJ databases">
        <title>Halocaridina rubra genome assembly.</title>
        <authorList>
            <person name="Smith C."/>
        </authorList>
    </citation>
    <scope>NUCLEOTIDE SEQUENCE [LARGE SCALE GENOMIC DNA]</scope>
    <source>
        <strain evidence="2">EP-1</strain>
        <tissue evidence="2">Whole</tissue>
    </source>
</reference>
<comment type="caution">
    <text evidence="2">The sequence shown here is derived from an EMBL/GenBank/DDBJ whole genome shotgun (WGS) entry which is preliminary data.</text>
</comment>
<keyword evidence="3" id="KW-1185">Reference proteome</keyword>
<feature type="coiled-coil region" evidence="1">
    <location>
        <begin position="84"/>
        <end position="129"/>
    </location>
</feature>
<protein>
    <submittedName>
        <fullName evidence="2">Uncharacterized protein</fullName>
    </submittedName>
</protein>
<evidence type="ECO:0000256" key="1">
    <source>
        <dbReference type="SAM" id="Coils"/>
    </source>
</evidence>
<dbReference type="EMBL" id="JAXCGZ010023599">
    <property type="protein sequence ID" value="KAK7007288.1"/>
    <property type="molecule type" value="Genomic_DNA"/>
</dbReference>
<evidence type="ECO:0000313" key="2">
    <source>
        <dbReference type="EMBL" id="KAK7007288.1"/>
    </source>
</evidence>
<accession>A0AAN8W8U4</accession>
<keyword evidence="1" id="KW-0175">Coiled coil</keyword>
<sequence>MQAADDIQATQTHLTQIASETSIAQAKANSSLKEVQLLEERVEEVKLQYKINQRHLEDTTSAVNQAALKSQRAANDAKGLEDDYRAVAEQLEIKSRAAEEARNRAEELKKQANKLASEALAKLDMLKESFVGRPGSAVGFLRRAVRRGNLGRANNKISLQ</sequence>
<proteinExistence type="predicted"/>
<gene>
    <name evidence="2" type="ORF">SK128_025645</name>
</gene>
<organism evidence="2 3">
    <name type="scientific">Halocaridina rubra</name>
    <name type="common">Hawaiian red shrimp</name>
    <dbReference type="NCBI Taxonomy" id="373956"/>
    <lineage>
        <taxon>Eukaryota</taxon>
        <taxon>Metazoa</taxon>
        <taxon>Ecdysozoa</taxon>
        <taxon>Arthropoda</taxon>
        <taxon>Crustacea</taxon>
        <taxon>Multicrustacea</taxon>
        <taxon>Malacostraca</taxon>
        <taxon>Eumalacostraca</taxon>
        <taxon>Eucarida</taxon>
        <taxon>Decapoda</taxon>
        <taxon>Pleocyemata</taxon>
        <taxon>Caridea</taxon>
        <taxon>Atyoidea</taxon>
        <taxon>Atyidae</taxon>
        <taxon>Halocaridina</taxon>
    </lineage>
</organism>
<evidence type="ECO:0000313" key="3">
    <source>
        <dbReference type="Proteomes" id="UP001381693"/>
    </source>
</evidence>